<dbReference type="PROSITE" id="PS51257">
    <property type="entry name" value="PROKAR_LIPOPROTEIN"/>
    <property type="match status" value="1"/>
</dbReference>
<reference evidence="2 4" key="2">
    <citation type="submission" date="2017-08" db="EMBL/GenBank/DDBJ databases">
        <title>Capnocytophaga canis 17-158 assembly.</title>
        <authorList>
            <person name="Gulvik C.A."/>
        </authorList>
    </citation>
    <scope>NUCLEOTIDE SEQUENCE [LARGE SCALE GENOMIC DNA]</scope>
    <source>
        <strain evidence="2 4">17-158</strain>
    </source>
</reference>
<accession>A0A0B7HVL8</accession>
<keyword evidence="3" id="KW-1185">Reference proteome</keyword>
<dbReference type="EMBL" id="CDOI01000002">
    <property type="protein sequence ID" value="CEN43415.1"/>
    <property type="molecule type" value="Genomic_DNA"/>
</dbReference>
<name>A0A0B7HVL8_9FLAO</name>
<dbReference type="Proteomes" id="UP000265497">
    <property type="component" value="Unassembled WGS sequence"/>
</dbReference>
<reference evidence="1 3" key="1">
    <citation type="submission" date="2015-01" db="EMBL/GenBank/DDBJ databases">
        <authorList>
            <person name="Xiang T."/>
            <person name="Song Y."/>
            <person name="Huang L."/>
            <person name="Wang B."/>
            <person name="Wu P."/>
        </authorList>
    </citation>
    <scope>NUCLEOTIDE SEQUENCE [LARGE SCALE GENOMIC DNA]</scope>
    <source>
        <strain evidence="1 3">CcD38</strain>
    </source>
</reference>
<sequence>MKKFLFLSVLLGALACSKEKDVKLCCSPPPIFNLYINKSSDSYKEFLDSEGKFDTKNVSLYRMNGNVKKEYPVAQVSPLLQENYLSVGTHLDRINDVYTGKKEILYLKNASRTYKIEVEGAMVSHNGCCPVAKVKEIRVDGVKIENDFLVK</sequence>
<dbReference type="AlphaFoldDB" id="A0A0B7HVL8"/>
<evidence type="ECO:0008006" key="5">
    <source>
        <dbReference type="Google" id="ProtNLM"/>
    </source>
</evidence>
<proteinExistence type="predicted"/>
<evidence type="ECO:0000313" key="1">
    <source>
        <dbReference type="EMBL" id="CEN43415.1"/>
    </source>
</evidence>
<evidence type="ECO:0000313" key="2">
    <source>
        <dbReference type="EMBL" id="RIY36245.1"/>
    </source>
</evidence>
<dbReference type="RefSeq" id="WP_042343080.1">
    <property type="nucleotide sequence ID" value="NZ_CDOI01000002.1"/>
</dbReference>
<dbReference type="EMBL" id="NSDI01000006">
    <property type="protein sequence ID" value="RIY36245.1"/>
    <property type="molecule type" value="Genomic_DNA"/>
</dbReference>
<dbReference type="Proteomes" id="UP000045051">
    <property type="component" value="Unassembled WGS sequence"/>
</dbReference>
<evidence type="ECO:0000313" key="3">
    <source>
        <dbReference type="Proteomes" id="UP000045051"/>
    </source>
</evidence>
<evidence type="ECO:0000313" key="4">
    <source>
        <dbReference type="Proteomes" id="UP000265497"/>
    </source>
</evidence>
<organism evidence="1 3">
    <name type="scientific">Capnocytophaga canis</name>
    <dbReference type="NCBI Taxonomy" id="1848903"/>
    <lineage>
        <taxon>Bacteria</taxon>
        <taxon>Pseudomonadati</taxon>
        <taxon>Bacteroidota</taxon>
        <taxon>Flavobacteriia</taxon>
        <taxon>Flavobacteriales</taxon>
        <taxon>Flavobacteriaceae</taxon>
        <taxon>Capnocytophaga</taxon>
    </lineage>
</organism>
<gene>
    <name evidence="1" type="ORF">CCAND38_100061</name>
    <name evidence="2" type="ORF">CKY20_07060</name>
</gene>
<protein>
    <recommendedName>
        <fullName evidence="5">Lipoprotein</fullName>
    </recommendedName>
</protein>